<dbReference type="Proteomes" id="UP000001861">
    <property type="component" value="Unassembled WGS sequence"/>
</dbReference>
<dbReference type="PANTHER" id="PTHR31361">
    <property type="entry name" value="BETA-GLUCAN SYNTHESIS-ASSOCIATED PROTEIN KRE6-RELATED"/>
    <property type="match status" value="1"/>
</dbReference>
<evidence type="ECO:0000256" key="3">
    <source>
        <dbReference type="ARBA" id="ARBA00022692"/>
    </source>
</evidence>
<gene>
    <name evidence="11" type="ORF">CC1G_08726</name>
</gene>
<dbReference type="GO" id="GO:0005886">
    <property type="term" value="C:plasma membrane"/>
    <property type="evidence" value="ECO:0007669"/>
    <property type="project" value="TreeGrafter"/>
</dbReference>
<evidence type="ECO:0000256" key="6">
    <source>
        <dbReference type="ARBA" id="ARBA00023136"/>
    </source>
</evidence>
<name>A8NIX7_COPC7</name>
<evidence type="ECO:0000256" key="1">
    <source>
        <dbReference type="ARBA" id="ARBA00004606"/>
    </source>
</evidence>
<dbReference type="GO" id="GO:0031505">
    <property type="term" value="P:fungal-type cell wall organization"/>
    <property type="evidence" value="ECO:0007669"/>
    <property type="project" value="TreeGrafter"/>
</dbReference>
<proteinExistence type="inferred from homology"/>
<dbReference type="PANTHER" id="PTHR31361:SF1">
    <property type="entry name" value="BETA-GLUCAN SYNTHESIS-ASSOCIATED PROTEIN KRE6-RELATED"/>
    <property type="match status" value="1"/>
</dbReference>
<dbReference type="InterPro" id="IPR005629">
    <property type="entry name" value="Skn1/Kre6/Sbg1"/>
</dbReference>
<dbReference type="Gene3D" id="2.60.120.200">
    <property type="match status" value="2"/>
</dbReference>
<keyword evidence="7" id="KW-0325">Glycoprotein</keyword>
<evidence type="ECO:0000259" key="10">
    <source>
        <dbReference type="PROSITE" id="PS51762"/>
    </source>
</evidence>
<evidence type="ECO:0000256" key="8">
    <source>
        <dbReference type="ARBA" id="ARBA00023316"/>
    </source>
</evidence>
<feature type="compositionally biased region" description="Polar residues" evidence="9">
    <location>
        <begin position="16"/>
        <end position="31"/>
    </location>
</feature>
<keyword evidence="12" id="KW-1185">Reference proteome</keyword>
<dbReference type="SUPFAM" id="SSF49899">
    <property type="entry name" value="Concanavalin A-like lectins/glucanases"/>
    <property type="match status" value="1"/>
</dbReference>
<evidence type="ECO:0000256" key="2">
    <source>
        <dbReference type="ARBA" id="ARBA00010962"/>
    </source>
</evidence>
<dbReference type="OMA" id="SINMESM"/>
<dbReference type="EMBL" id="AACS02000010">
    <property type="protein sequence ID" value="EAU87690.2"/>
    <property type="molecule type" value="Genomic_DNA"/>
</dbReference>
<dbReference type="GO" id="GO:0015926">
    <property type="term" value="F:glucosidase activity"/>
    <property type="evidence" value="ECO:0007669"/>
    <property type="project" value="TreeGrafter"/>
</dbReference>
<keyword evidence="6" id="KW-0472">Membrane</keyword>
<dbReference type="InParanoid" id="A8NIX7"/>
<evidence type="ECO:0000313" key="12">
    <source>
        <dbReference type="Proteomes" id="UP000001861"/>
    </source>
</evidence>
<dbReference type="KEGG" id="cci:CC1G_08726"/>
<dbReference type="AlphaFoldDB" id="A8NIX7"/>
<accession>A8NIX7</accession>
<comment type="caution">
    <text evidence="11">The sequence shown here is derived from an EMBL/GenBank/DDBJ whole genome shotgun (WGS) entry which is preliminary data.</text>
</comment>
<feature type="compositionally biased region" description="Basic and acidic residues" evidence="9">
    <location>
        <begin position="1"/>
        <end position="13"/>
    </location>
</feature>
<dbReference type="CDD" id="cd02180">
    <property type="entry name" value="GH16_fungal_KRE6_glucanase"/>
    <property type="match status" value="1"/>
</dbReference>
<dbReference type="GO" id="GO:0005789">
    <property type="term" value="C:endoplasmic reticulum membrane"/>
    <property type="evidence" value="ECO:0007669"/>
    <property type="project" value="TreeGrafter"/>
</dbReference>
<dbReference type="RefSeq" id="XP_001834095.2">
    <property type="nucleotide sequence ID" value="XM_001834043.2"/>
</dbReference>
<dbReference type="PROSITE" id="PS51762">
    <property type="entry name" value="GH16_2"/>
    <property type="match status" value="1"/>
</dbReference>
<feature type="domain" description="GH16" evidence="10">
    <location>
        <begin position="97"/>
        <end position="486"/>
    </location>
</feature>
<dbReference type="eggNOG" id="ENOG502QR13">
    <property type="taxonomic scope" value="Eukaryota"/>
</dbReference>
<evidence type="ECO:0000256" key="4">
    <source>
        <dbReference type="ARBA" id="ARBA00022968"/>
    </source>
</evidence>
<dbReference type="InterPro" id="IPR000757">
    <property type="entry name" value="Beta-glucanase-like"/>
</dbReference>
<evidence type="ECO:0000256" key="9">
    <source>
        <dbReference type="SAM" id="MobiDB-lite"/>
    </source>
</evidence>
<evidence type="ECO:0000256" key="5">
    <source>
        <dbReference type="ARBA" id="ARBA00022989"/>
    </source>
</evidence>
<dbReference type="GO" id="GO:0006078">
    <property type="term" value="P:(1-&gt;6)-beta-D-glucan biosynthetic process"/>
    <property type="evidence" value="ECO:0007669"/>
    <property type="project" value="TreeGrafter"/>
</dbReference>
<dbReference type="HOGENOM" id="CLU_010811_3_0_1"/>
<evidence type="ECO:0000313" key="11">
    <source>
        <dbReference type="EMBL" id="EAU87690.2"/>
    </source>
</evidence>
<protein>
    <submittedName>
        <fullName evidence="11">Beta-glucan synthesis-associated protein KRE6</fullName>
    </submittedName>
</protein>
<keyword evidence="4" id="KW-0735">Signal-anchor</keyword>
<keyword evidence="5" id="KW-1133">Transmembrane helix</keyword>
<dbReference type="VEuPathDB" id="FungiDB:CC1G_08726"/>
<keyword evidence="8" id="KW-0961">Cell wall biogenesis/degradation</keyword>
<keyword evidence="3" id="KW-0812">Transmembrane</keyword>
<reference evidence="11 12" key="1">
    <citation type="journal article" date="2010" name="Proc. Natl. Acad. Sci. U.S.A.">
        <title>Insights into evolution of multicellular fungi from the assembled chromosomes of the mushroom Coprinopsis cinerea (Coprinus cinereus).</title>
        <authorList>
            <person name="Stajich J.E."/>
            <person name="Wilke S.K."/>
            <person name="Ahren D."/>
            <person name="Au C.H."/>
            <person name="Birren B.W."/>
            <person name="Borodovsky M."/>
            <person name="Burns C."/>
            <person name="Canback B."/>
            <person name="Casselton L.A."/>
            <person name="Cheng C.K."/>
            <person name="Deng J."/>
            <person name="Dietrich F.S."/>
            <person name="Fargo D.C."/>
            <person name="Farman M.L."/>
            <person name="Gathman A.C."/>
            <person name="Goldberg J."/>
            <person name="Guigo R."/>
            <person name="Hoegger P.J."/>
            <person name="Hooker J.B."/>
            <person name="Huggins A."/>
            <person name="James T.Y."/>
            <person name="Kamada T."/>
            <person name="Kilaru S."/>
            <person name="Kodira C."/>
            <person name="Kues U."/>
            <person name="Kupfer D."/>
            <person name="Kwan H.S."/>
            <person name="Lomsadze A."/>
            <person name="Li W."/>
            <person name="Lilly W.W."/>
            <person name="Ma L.J."/>
            <person name="Mackey A.J."/>
            <person name="Manning G."/>
            <person name="Martin F."/>
            <person name="Muraguchi H."/>
            <person name="Natvig D.O."/>
            <person name="Palmerini H."/>
            <person name="Ramesh M.A."/>
            <person name="Rehmeyer C.J."/>
            <person name="Roe B.A."/>
            <person name="Shenoy N."/>
            <person name="Stanke M."/>
            <person name="Ter-Hovhannisyan V."/>
            <person name="Tunlid A."/>
            <person name="Velagapudi R."/>
            <person name="Vision T.J."/>
            <person name="Zeng Q."/>
            <person name="Zolan M.E."/>
            <person name="Pukkila P.J."/>
        </authorList>
    </citation>
    <scope>NUCLEOTIDE SEQUENCE [LARGE SCALE GENOMIC DNA]</scope>
    <source>
        <strain evidence="12">Okayama-7 / 130 / ATCC MYA-4618 / FGSC 9003</strain>
    </source>
</reference>
<feature type="region of interest" description="Disordered" evidence="9">
    <location>
        <begin position="1"/>
        <end position="39"/>
    </location>
</feature>
<dbReference type="OrthoDB" id="412647at2759"/>
<dbReference type="Pfam" id="PF03935">
    <property type="entry name" value="SKN1_KRE6_Sbg1"/>
    <property type="match status" value="1"/>
</dbReference>
<dbReference type="GeneID" id="6010600"/>
<dbReference type="InterPro" id="IPR013320">
    <property type="entry name" value="ConA-like_dom_sf"/>
</dbReference>
<comment type="similarity">
    <text evidence="2">Belongs to the SKN1/KRE6 family.</text>
</comment>
<organism evidence="11 12">
    <name type="scientific">Coprinopsis cinerea (strain Okayama-7 / 130 / ATCC MYA-4618 / FGSC 9003)</name>
    <name type="common">Inky cap fungus</name>
    <name type="synonym">Hormographiella aspergillata</name>
    <dbReference type="NCBI Taxonomy" id="240176"/>
    <lineage>
        <taxon>Eukaryota</taxon>
        <taxon>Fungi</taxon>
        <taxon>Dikarya</taxon>
        <taxon>Basidiomycota</taxon>
        <taxon>Agaricomycotina</taxon>
        <taxon>Agaricomycetes</taxon>
        <taxon>Agaricomycetidae</taxon>
        <taxon>Agaricales</taxon>
        <taxon>Agaricineae</taxon>
        <taxon>Psathyrellaceae</taxon>
        <taxon>Coprinopsis</taxon>
    </lineage>
</organism>
<evidence type="ECO:0000256" key="7">
    <source>
        <dbReference type="ARBA" id="ARBA00023180"/>
    </source>
</evidence>
<sequence length="537" mass="59608">MSIVEQARKRFEPRPYSTQSASSNYSTNSRAGFSPQTSSAQSSISEKLLTRISPSSSGGLPVYSIIRDVKQTRQGGFNYGGINGTGQIPQLIGNYGLIDRDTPLEARTKFSYHTGEEMVLVFSDEFNEDGRTFYPGDDPYWEAVDLWYWGTVNLEWYDPSQVTTSGGSLRLHLDRVDDPSTNHNMSFKGGMLQSWNKFCFTGGLIEASVQLGGSPDVGGLWPAVWTMGNLGRAGYGATLEGLWPYSYDECDVGTTKNQTYPWDKTRPEQATVEGDGLYDDVLSYLPGQRLSACTCPGESHPGPMRSNGYFVGRAAPEIDVLEAIVEDGVAQISQSAQWAPFNAQYATIDSENSIIFHNTSTTTFNPFLGGAFQQTTSGLVTTNRDCYERSGPDACYATYGFEYRPGFDDAYITWISDARPTWTILQQRLEADPRVDIGQRIVSREPMYIIANLGLSPSFGDLDLETIEVPATMSIDWIRVYQPANAVNIGCDPKEFPTAKYIETYKEAYENANLTTWEEFGQPWPKSRMDNEAGTCD</sequence>
<comment type="subcellular location">
    <subcellularLocation>
        <location evidence="1">Membrane</location>
        <topology evidence="1">Single-pass type II membrane protein</topology>
    </subcellularLocation>
</comment>